<sequence length="161" mass="18811">MASKYLQKYPVPAGFPDILHDFAREVLRDQPDNIKEYGWQYFKALEEGVPFDYKKKGKAIPPPKDRKPNHNNYYQVDPSPNAHIHGAQDRPTQQRQPVHQQQQQRRGLDENQLRQHDKQNAAPGLHHNREHSVGQKSQEEIDANNYVNNLMERVSVRSNVE</sequence>
<keyword evidence="4" id="KW-1185">Reference proteome</keyword>
<feature type="region of interest" description="Disordered" evidence="1">
    <location>
        <begin position="52"/>
        <end position="147"/>
    </location>
</feature>
<dbReference type="SUPFAM" id="SSF47391">
    <property type="entry name" value="Dimerization-anchoring domain of cAMP-dependent PK regulatory subunit"/>
    <property type="match status" value="1"/>
</dbReference>
<dbReference type="InterPro" id="IPR003117">
    <property type="entry name" value="cAMP_dep_PK_reg_su_I/II_a/b"/>
</dbReference>
<evidence type="ECO:0000259" key="2">
    <source>
        <dbReference type="SMART" id="SM00394"/>
    </source>
</evidence>
<evidence type="ECO:0000313" key="4">
    <source>
        <dbReference type="Proteomes" id="UP000039865"/>
    </source>
</evidence>
<proteinExistence type="predicted"/>
<dbReference type="OrthoDB" id="415111at2759"/>
<protein>
    <recommendedName>
        <fullName evidence="2">RIIa domain-containing protein</fullName>
    </recommendedName>
</protein>
<dbReference type="Proteomes" id="UP000039865">
    <property type="component" value="Unassembled WGS sequence"/>
</dbReference>
<organism evidence="3 4">
    <name type="scientific">Stylonychia lemnae</name>
    <name type="common">Ciliate</name>
    <dbReference type="NCBI Taxonomy" id="5949"/>
    <lineage>
        <taxon>Eukaryota</taxon>
        <taxon>Sar</taxon>
        <taxon>Alveolata</taxon>
        <taxon>Ciliophora</taxon>
        <taxon>Intramacronucleata</taxon>
        <taxon>Spirotrichea</taxon>
        <taxon>Stichotrichia</taxon>
        <taxon>Sporadotrichida</taxon>
        <taxon>Oxytrichidae</taxon>
        <taxon>Stylonychinae</taxon>
        <taxon>Stylonychia</taxon>
    </lineage>
</organism>
<feature type="compositionally biased region" description="Low complexity" evidence="1">
    <location>
        <begin position="90"/>
        <end position="105"/>
    </location>
</feature>
<dbReference type="SMART" id="SM00394">
    <property type="entry name" value="RIIa"/>
    <property type="match status" value="1"/>
</dbReference>
<dbReference type="AlphaFoldDB" id="A0A078ALD1"/>
<reference evidence="3 4" key="1">
    <citation type="submission" date="2014-06" db="EMBL/GenBank/DDBJ databases">
        <authorList>
            <person name="Swart Estienne"/>
        </authorList>
    </citation>
    <scope>NUCLEOTIDE SEQUENCE [LARGE SCALE GENOMIC DNA]</scope>
    <source>
        <strain evidence="3 4">130c</strain>
    </source>
</reference>
<dbReference type="EMBL" id="CCKQ01010162">
    <property type="protein sequence ID" value="CDW81668.1"/>
    <property type="molecule type" value="Genomic_DNA"/>
</dbReference>
<name>A0A078ALD1_STYLE</name>
<feature type="compositionally biased region" description="Basic and acidic residues" evidence="1">
    <location>
        <begin position="130"/>
        <end position="139"/>
    </location>
</feature>
<evidence type="ECO:0000313" key="3">
    <source>
        <dbReference type="EMBL" id="CDW81668.1"/>
    </source>
</evidence>
<dbReference type="CDD" id="cd22984">
    <property type="entry name" value="DD_CrRSP7-like"/>
    <property type="match status" value="1"/>
</dbReference>
<dbReference type="InParanoid" id="A0A078ALD1"/>
<feature type="domain" description="RIIa" evidence="2">
    <location>
        <begin position="13"/>
        <end position="50"/>
    </location>
</feature>
<accession>A0A078ALD1</accession>
<evidence type="ECO:0000256" key="1">
    <source>
        <dbReference type="SAM" id="MobiDB-lite"/>
    </source>
</evidence>
<dbReference type="Gene3D" id="1.20.890.10">
    <property type="entry name" value="cAMP-dependent protein kinase regulatory subunit, dimerization-anchoring domain"/>
    <property type="match status" value="1"/>
</dbReference>
<feature type="compositionally biased region" description="Basic and acidic residues" evidence="1">
    <location>
        <begin position="106"/>
        <end position="119"/>
    </location>
</feature>
<gene>
    <name evidence="3" type="primary">Contig1070.g37</name>
    <name evidence="3" type="ORF">STYLEM_10691</name>
</gene>
<dbReference type="Pfam" id="PF02197">
    <property type="entry name" value="RIIa"/>
    <property type="match status" value="1"/>
</dbReference>